<evidence type="ECO:0000256" key="3">
    <source>
        <dbReference type="ARBA" id="ARBA00022840"/>
    </source>
</evidence>
<dbReference type="PANTHER" id="PTHR43309:SF5">
    <property type="entry name" value="5-OXOPROLINASE SUBUNIT C"/>
    <property type="match status" value="1"/>
</dbReference>
<reference evidence="5" key="1">
    <citation type="submission" date="2018-05" db="EMBL/GenBank/DDBJ databases">
        <authorList>
            <person name="Lanie J.A."/>
            <person name="Ng W.-L."/>
            <person name="Kazmierczak K.M."/>
            <person name="Andrzejewski T.M."/>
            <person name="Davidsen T.M."/>
            <person name="Wayne K.J."/>
            <person name="Tettelin H."/>
            <person name="Glass J.I."/>
            <person name="Rusch D."/>
            <person name="Podicherti R."/>
            <person name="Tsui H.-C.T."/>
            <person name="Winkler M.E."/>
        </authorList>
    </citation>
    <scope>NUCLEOTIDE SEQUENCE</scope>
</reference>
<dbReference type="GO" id="GO:0005524">
    <property type="term" value="F:ATP binding"/>
    <property type="evidence" value="ECO:0007669"/>
    <property type="project" value="UniProtKB-KW"/>
</dbReference>
<protein>
    <recommendedName>
        <fullName evidence="4">Carboxyltransferase domain-containing protein</fullName>
    </recommendedName>
</protein>
<keyword evidence="1" id="KW-0547">Nucleotide-binding</keyword>
<keyword evidence="3" id="KW-0067">ATP-binding</keyword>
<evidence type="ECO:0000256" key="2">
    <source>
        <dbReference type="ARBA" id="ARBA00022801"/>
    </source>
</evidence>
<organism evidence="5">
    <name type="scientific">marine metagenome</name>
    <dbReference type="NCBI Taxonomy" id="408172"/>
    <lineage>
        <taxon>unclassified sequences</taxon>
        <taxon>metagenomes</taxon>
        <taxon>ecological metagenomes</taxon>
    </lineage>
</organism>
<dbReference type="Pfam" id="PF02626">
    <property type="entry name" value="CT_A_B"/>
    <property type="match status" value="1"/>
</dbReference>
<dbReference type="GO" id="GO:0016787">
    <property type="term" value="F:hydrolase activity"/>
    <property type="evidence" value="ECO:0007669"/>
    <property type="project" value="UniProtKB-KW"/>
</dbReference>
<accession>A0A381PFS7</accession>
<dbReference type="EMBL" id="UINC01000969">
    <property type="protein sequence ID" value="SUZ65832.1"/>
    <property type="molecule type" value="Genomic_DNA"/>
</dbReference>
<evidence type="ECO:0000256" key="1">
    <source>
        <dbReference type="ARBA" id="ARBA00022741"/>
    </source>
</evidence>
<evidence type="ECO:0000259" key="4">
    <source>
        <dbReference type="SMART" id="SM00797"/>
    </source>
</evidence>
<feature type="domain" description="Carboxyltransferase" evidence="4">
    <location>
        <begin position="1"/>
        <end position="251"/>
    </location>
</feature>
<dbReference type="InterPro" id="IPR029000">
    <property type="entry name" value="Cyclophilin-like_dom_sf"/>
</dbReference>
<dbReference type="InterPro" id="IPR052708">
    <property type="entry name" value="PxpC"/>
</dbReference>
<keyword evidence="2" id="KW-0378">Hydrolase</keyword>
<dbReference type="InterPro" id="IPR003778">
    <property type="entry name" value="CT_A_B"/>
</dbReference>
<dbReference type="SMART" id="SM00797">
    <property type="entry name" value="AHS2"/>
    <property type="match status" value="1"/>
</dbReference>
<dbReference type="Gene3D" id="2.40.100.10">
    <property type="entry name" value="Cyclophilin-like"/>
    <property type="match status" value="1"/>
</dbReference>
<evidence type="ECO:0000313" key="5">
    <source>
        <dbReference type="EMBL" id="SUZ65832.1"/>
    </source>
</evidence>
<gene>
    <name evidence="5" type="ORF">METZ01_LOCUS18686</name>
</gene>
<name>A0A381PFS7_9ZZZZ</name>
<proteinExistence type="predicted"/>
<sequence>MDQTSAKLANLILGNDESAAVLEMTLLGPTLEFLNDTYISITGADMNPMVNKKKVLLNETLLIKNGDILYLANSSNGMRTYLGIRGGLNSEKILGSKSFYKGITKREKLIKNDQIEFDLSISSPKKINQNFNDIKINRNSKIKVFKGPEFDCLDPKSQDIIFNNEFTIGVNNRMAYNLVEIIENKIPSIVSSPLMPGTIQLTPSGRVIILCRDCQTTGGYPRILQLDKKSLDCLSQKVTGEKINFYLNKSL</sequence>
<dbReference type="AlphaFoldDB" id="A0A381PFS7"/>
<dbReference type="PANTHER" id="PTHR43309">
    <property type="entry name" value="5-OXOPROLINASE SUBUNIT C"/>
    <property type="match status" value="1"/>
</dbReference>